<comment type="caution">
    <text evidence="1">The sequence shown here is derived from an EMBL/GenBank/DDBJ whole genome shotgun (WGS) entry which is preliminary data.</text>
</comment>
<dbReference type="AlphaFoldDB" id="A0A0F9R8A1"/>
<proteinExistence type="predicted"/>
<dbReference type="EMBL" id="LAZR01003899">
    <property type="protein sequence ID" value="KKN13663.1"/>
    <property type="molecule type" value="Genomic_DNA"/>
</dbReference>
<gene>
    <name evidence="1" type="ORF">LCGC14_1004110</name>
</gene>
<reference evidence="1" key="1">
    <citation type="journal article" date="2015" name="Nature">
        <title>Complex archaea that bridge the gap between prokaryotes and eukaryotes.</title>
        <authorList>
            <person name="Spang A."/>
            <person name="Saw J.H."/>
            <person name="Jorgensen S.L."/>
            <person name="Zaremba-Niedzwiedzka K."/>
            <person name="Martijn J."/>
            <person name="Lind A.E."/>
            <person name="van Eijk R."/>
            <person name="Schleper C."/>
            <person name="Guy L."/>
            <person name="Ettema T.J."/>
        </authorList>
    </citation>
    <scope>NUCLEOTIDE SEQUENCE</scope>
</reference>
<accession>A0A0F9R8A1</accession>
<sequence length="140" mass="15532">MVNKEERMIIDSYRKVSTGTSILAITSPFVPVPTDADFEFGEIRRFFSQQANQPFGEIVEIAKSTFTGLQQKSLFTVVEVRWKVSGPAEDTINVDPITGVETVDSLGIRNANEAAVRQAAKVMPAITSKLTNVFQLWRGH</sequence>
<name>A0A0F9R8A1_9ZZZZ</name>
<evidence type="ECO:0000313" key="1">
    <source>
        <dbReference type="EMBL" id="KKN13663.1"/>
    </source>
</evidence>
<protein>
    <submittedName>
        <fullName evidence="1">Uncharacterized protein</fullName>
    </submittedName>
</protein>
<organism evidence="1">
    <name type="scientific">marine sediment metagenome</name>
    <dbReference type="NCBI Taxonomy" id="412755"/>
    <lineage>
        <taxon>unclassified sequences</taxon>
        <taxon>metagenomes</taxon>
        <taxon>ecological metagenomes</taxon>
    </lineage>
</organism>